<dbReference type="InterPro" id="IPR001075">
    <property type="entry name" value="NIF_FeS_clus_asmbl_NifU_C"/>
</dbReference>
<dbReference type="PANTHER" id="PTHR11178">
    <property type="entry name" value="IRON-SULFUR CLUSTER SCAFFOLD PROTEIN NFU-RELATED"/>
    <property type="match status" value="1"/>
</dbReference>
<dbReference type="SUPFAM" id="SSF117916">
    <property type="entry name" value="Fe-S cluster assembly (FSCA) domain-like"/>
    <property type="match status" value="1"/>
</dbReference>
<proteinExistence type="predicted"/>
<protein>
    <submittedName>
        <fullName evidence="3">NifU family protein</fullName>
    </submittedName>
</protein>
<organism evidence="3 4">
    <name type="scientific">Flavonifractor hominis</name>
    <dbReference type="NCBI Taxonomy" id="3133178"/>
    <lineage>
        <taxon>Bacteria</taxon>
        <taxon>Bacillati</taxon>
        <taxon>Bacillota</taxon>
        <taxon>Clostridia</taxon>
        <taxon>Eubacteriales</taxon>
        <taxon>Oscillospiraceae</taxon>
        <taxon>Flavonifractor</taxon>
    </lineage>
</organism>
<sequence length="93" mass="10169">MQAQIEQVLREEIRPQLTLHGGDIRILSVENGVVRFELLGQCSGCPAASITTEELIRTALTQQVPGVRDVVLVERVDEDLVAQAKAILAHKAL</sequence>
<feature type="domain" description="NIF system FeS cluster assembly NifU C-terminal" evidence="2">
    <location>
        <begin position="5"/>
        <end position="71"/>
    </location>
</feature>
<gene>
    <name evidence="3" type="ORF">WMO45_07425</name>
</gene>
<name>A0ABV1EP22_9FIRM</name>
<dbReference type="Pfam" id="PF01106">
    <property type="entry name" value="NifU"/>
    <property type="match status" value="1"/>
</dbReference>
<evidence type="ECO:0000259" key="2">
    <source>
        <dbReference type="Pfam" id="PF01106"/>
    </source>
</evidence>
<dbReference type="RefSeq" id="WP_349139947.1">
    <property type="nucleotide sequence ID" value="NZ_JBBMFT010000003.1"/>
</dbReference>
<dbReference type="EMBL" id="JBBMFT010000003">
    <property type="protein sequence ID" value="MEQ2456348.1"/>
    <property type="molecule type" value="Genomic_DNA"/>
</dbReference>
<keyword evidence="4" id="KW-1185">Reference proteome</keyword>
<comment type="function">
    <text evidence="1">May be involved in the formation or repair of [Fe-S] clusters present in iron-sulfur proteins.</text>
</comment>
<evidence type="ECO:0000256" key="1">
    <source>
        <dbReference type="ARBA" id="ARBA00049958"/>
    </source>
</evidence>
<evidence type="ECO:0000313" key="3">
    <source>
        <dbReference type="EMBL" id="MEQ2456348.1"/>
    </source>
</evidence>
<reference evidence="3 4" key="1">
    <citation type="submission" date="2024-03" db="EMBL/GenBank/DDBJ databases">
        <title>Human intestinal bacterial collection.</title>
        <authorList>
            <person name="Pauvert C."/>
            <person name="Hitch T.C.A."/>
            <person name="Clavel T."/>
        </authorList>
    </citation>
    <scope>NUCLEOTIDE SEQUENCE [LARGE SCALE GENOMIC DNA]</scope>
    <source>
        <strain evidence="3 4">CLA-AP-H34</strain>
    </source>
</reference>
<dbReference type="InterPro" id="IPR034904">
    <property type="entry name" value="FSCA_dom_sf"/>
</dbReference>
<accession>A0ABV1EP22</accession>
<dbReference type="Proteomes" id="UP001440599">
    <property type="component" value="Unassembled WGS sequence"/>
</dbReference>
<comment type="caution">
    <text evidence="3">The sequence shown here is derived from an EMBL/GenBank/DDBJ whole genome shotgun (WGS) entry which is preliminary data.</text>
</comment>
<evidence type="ECO:0000313" key="4">
    <source>
        <dbReference type="Proteomes" id="UP001440599"/>
    </source>
</evidence>
<dbReference type="Gene3D" id="3.30.300.130">
    <property type="entry name" value="Fe-S cluster assembly (FSCA)"/>
    <property type="match status" value="1"/>
</dbReference>